<dbReference type="Proteomes" id="UP000193218">
    <property type="component" value="Unassembled WGS sequence"/>
</dbReference>
<feature type="coiled-coil region" evidence="1">
    <location>
        <begin position="69"/>
        <end position="103"/>
    </location>
</feature>
<evidence type="ECO:0000256" key="2">
    <source>
        <dbReference type="SAM" id="MobiDB-lite"/>
    </source>
</evidence>
<reference evidence="3 4" key="1">
    <citation type="submission" date="2017-03" db="EMBL/GenBank/DDBJ databases">
        <title>Widespread Adenine N6-methylation of Active Genes in Fungi.</title>
        <authorList>
            <consortium name="DOE Joint Genome Institute"/>
            <person name="Mondo S.J."/>
            <person name="Dannebaum R.O."/>
            <person name="Kuo R.C."/>
            <person name="Louie K.B."/>
            <person name="Bewick A.J."/>
            <person name="Labutti K."/>
            <person name="Haridas S."/>
            <person name="Kuo A."/>
            <person name="Salamov A."/>
            <person name="Ahrendt S.R."/>
            <person name="Lau R."/>
            <person name="Bowen B.P."/>
            <person name="Lipzen A."/>
            <person name="Sullivan W."/>
            <person name="Andreopoulos W.B."/>
            <person name="Clum A."/>
            <person name="Lindquist E."/>
            <person name="Daum C."/>
            <person name="Northen T.R."/>
            <person name="Ramamoorthy G."/>
            <person name="Schmitz R.J."/>
            <person name="Gryganskyi A."/>
            <person name="Culley D."/>
            <person name="Magnuson J."/>
            <person name="James T.Y."/>
            <person name="O'Malley M.A."/>
            <person name="Stajich J.E."/>
            <person name="Spatafora J.W."/>
            <person name="Visel A."/>
            <person name="Grigoriev I.V."/>
        </authorList>
    </citation>
    <scope>NUCLEOTIDE SEQUENCE [LARGE SCALE GENOMIC DNA]</scope>
    <source>
        <strain evidence="3 4">NRRL Y-17943</strain>
    </source>
</reference>
<accession>A0A1Y1UBN7</accession>
<keyword evidence="4" id="KW-1185">Reference proteome</keyword>
<dbReference type="GeneID" id="33560341"/>
<dbReference type="AlphaFoldDB" id="A0A1Y1UBN7"/>
<dbReference type="InParanoid" id="A0A1Y1UBN7"/>
<keyword evidence="1" id="KW-0175">Coiled coil</keyword>
<protein>
    <submittedName>
        <fullName evidence="3">Uncharacterized protein</fullName>
    </submittedName>
</protein>
<dbReference type="RefSeq" id="XP_021869163.1">
    <property type="nucleotide sequence ID" value="XM_022018532.1"/>
</dbReference>
<evidence type="ECO:0000313" key="4">
    <source>
        <dbReference type="Proteomes" id="UP000193218"/>
    </source>
</evidence>
<proteinExistence type="predicted"/>
<feature type="compositionally biased region" description="Basic and acidic residues" evidence="2">
    <location>
        <begin position="35"/>
        <end position="54"/>
    </location>
</feature>
<comment type="caution">
    <text evidence="3">The sequence shown here is derived from an EMBL/GenBank/DDBJ whole genome shotgun (WGS) entry which is preliminary data.</text>
</comment>
<dbReference type="EMBL" id="NBSH01000012">
    <property type="protein sequence ID" value="ORX34947.1"/>
    <property type="molecule type" value="Genomic_DNA"/>
</dbReference>
<name>A0A1Y1UBN7_9TREE</name>
<gene>
    <name evidence="3" type="ORF">BD324DRAFT_652669</name>
</gene>
<organism evidence="3 4">
    <name type="scientific">Kockovaella imperatae</name>
    <dbReference type="NCBI Taxonomy" id="4999"/>
    <lineage>
        <taxon>Eukaryota</taxon>
        <taxon>Fungi</taxon>
        <taxon>Dikarya</taxon>
        <taxon>Basidiomycota</taxon>
        <taxon>Agaricomycotina</taxon>
        <taxon>Tremellomycetes</taxon>
        <taxon>Tremellales</taxon>
        <taxon>Cuniculitremaceae</taxon>
        <taxon>Kockovaella</taxon>
    </lineage>
</organism>
<feature type="region of interest" description="Disordered" evidence="2">
    <location>
        <begin position="1"/>
        <end position="54"/>
    </location>
</feature>
<feature type="compositionally biased region" description="Low complexity" evidence="2">
    <location>
        <begin position="14"/>
        <end position="23"/>
    </location>
</feature>
<evidence type="ECO:0000256" key="1">
    <source>
        <dbReference type="SAM" id="Coils"/>
    </source>
</evidence>
<sequence>MPETDSAADSKVALTPSSLSLPSSRPPLKRSRRSGSGEDVSKHNDNIRPELDHHALPFAPHSERRAIWADLLRMEIVELRIQLDESNEECKRVMESRDSLRALLESSNTMADRWKAETFRQAEETERLKVQAEVASTRWRGEEGRLTKELALVTSEARTLKASRNDREVRISSLTRALKVEKEARLVLEAKIEEGMKLERLKAEDLSRERQVYEARPKEVRSRLDTDWTLLRTERQNLAKAELRFVDQIHIHQLQMEVQRLRELSHAKGKEDSMGAEELANLRRRMTSTRGLVFDLKKEARDQSRYVVQLERVIDEKLKDCEHWKALNDTKISEIERAAMEGRCKVMQQNFSRVQRHLQGLQDYHDVAWREKRDTDIIQMEEDMIRRFEDKATENLRINETMCEITIGERMTWDRNLRKTSQMEEMRRLEYWLDEPEIVDGEMRLTSTDPEENEDNAV</sequence>
<evidence type="ECO:0000313" key="3">
    <source>
        <dbReference type="EMBL" id="ORX34947.1"/>
    </source>
</evidence>